<proteinExistence type="predicted"/>
<protein>
    <submittedName>
        <fullName evidence="1">Uncharacterized protein</fullName>
    </submittedName>
</protein>
<sequence>MSFTVRGCCVRHCNDHDGHDIESQNYPQPSSLRSAASTMSRSVVNFLTDGDGDGGIVGGTAAMAAHHNHSSLTTKGSSDGHGLSSLAIKQHPLNVLLVVAVHNGLWWR</sequence>
<keyword evidence="2" id="KW-1185">Reference proteome</keyword>
<dbReference type="EMBL" id="OX465080">
    <property type="protein sequence ID" value="CAI9281070.1"/>
    <property type="molecule type" value="Genomic_DNA"/>
</dbReference>
<gene>
    <name evidence="1" type="ORF">LSALG_LOCUS20786</name>
</gene>
<accession>A0AA35YVR8</accession>
<name>A0AA35YVR8_LACSI</name>
<organism evidence="1 2">
    <name type="scientific">Lactuca saligna</name>
    <name type="common">Willowleaf lettuce</name>
    <dbReference type="NCBI Taxonomy" id="75948"/>
    <lineage>
        <taxon>Eukaryota</taxon>
        <taxon>Viridiplantae</taxon>
        <taxon>Streptophyta</taxon>
        <taxon>Embryophyta</taxon>
        <taxon>Tracheophyta</taxon>
        <taxon>Spermatophyta</taxon>
        <taxon>Magnoliopsida</taxon>
        <taxon>eudicotyledons</taxon>
        <taxon>Gunneridae</taxon>
        <taxon>Pentapetalae</taxon>
        <taxon>asterids</taxon>
        <taxon>campanulids</taxon>
        <taxon>Asterales</taxon>
        <taxon>Asteraceae</taxon>
        <taxon>Cichorioideae</taxon>
        <taxon>Cichorieae</taxon>
        <taxon>Lactucinae</taxon>
        <taxon>Lactuca</taxon>
    </lineage>
</organism>
<reference evidence="1" key="1">
    <citation type="submission" date="2023-04" db="EMBL/GenBank/DDBJ databases">
        <authorList>
            <person name="Vijverberg K."/>
            <person name="Xiong W."/>
            <person name="Schranz E."/>
        </authorList>
    </citation>
    <scope>NUCLEOTIDE SEQUENCE</scope>
</reference>
<dbReference type="AlphaFoldDB" id="A0AA35YVR8"/>
<evidence type="ECO:0000313" key="1">
    <source>
        <dbReference type="EMBL" id="CAI9281070.1"/>
    </source>
</evidence>
<evidence type="ECO:0000313" key="2">
    <source>
        <dbReference type="Proteomes" id="UP001177003"/>
    </source>
</evidence>
<dbReference type="Proteomes" id="UP001177003">
    <property type="component" value="Chromosome 4"/>
</dbReference>